<dbReference type="Gene3D" id="2.130.10.10">
    <property type="entry name" value="YVTN repeat-like/Quinoprotein amine dehydrogenase"/>
    <property type="match status" value="1"/>
</dbReference>
<keyword evidence="2" id="KW-0313">Glucose metabolism</keyword>
<keyword evidence="3" id="KW-0732">Signal</keyword>
<dbReference type="GO" id="GO:0017057">
    <property type="term" value="F:6-phosphogluconolactonase activity"/>
    <property type="evidence" value="ECO:0007669"/>
    <property type="project" value="TreeGrafter"/>
</dbReference>
<dbReference type="InterPro" id="IPR019405">
    <property type="entry name" value="Lactonase_7-beta_prop"/>
</dbReference>
<dbReference type="SUPFAM" id="SSF51004">
    <property type="entry name" value="C-terminal (heme d1) domain of cytochrome cd1-nitrite reductase"/>
    <property type="match status" value="1"/>
</dbReference>
<dbReference type="PANTHER" id="PTHR30344:SF1">
    <property type="entry name" value="6-PHOSPHOGLUCONOLACTONASE"/>
    <property type="match status" value="1"/>
</dbReference>
<dbReference type="InterPro" id="IPR011048">
    <property type="entry name" value="Haem_d1_sf"/>
</dbReference>
<dbReference type="RefSeq" id="WP_174371902.1">
    <property type="nucleotide sequence ID" value="NZ_ATMJ01000054.1"/>
</dbReference>
<dbReference type="PANTHER" id="PTHR30344">
    <property type="entry name" value="6-PHOSPHOGLUCONOLACTONASE-RELATED"/>
    <property type="match status" value="1"/>
</dbReference>
<dbReference type="Pfam" id="PF10282">
    <property type="entry name" value="Lactonase"/>
    <property type="match status" value="1"/>
</dbReference>
<name>A0A085JQK0_9GAMM</name>
<evidence type="ECO:0000256" key="1">
    <source>
        <dbReference type="ARBA" id="ARBA00005564"/>
    </source>
</evidence>
<dbReference type="GO" id="GO:0006006">
    <property type="term" value="P:glucose metabolic process"/>
    <property type="evidence" value="ECO:0007669"/>
    <property type="project" value="UniProtKB-KW"/>
</dbReference>
<sequence>MRNTVKSVVSKTFRMSSVALFLVTNIAYAQESHPLLPEHNRVQPQTVLIGSWTGQTTNPLAQKAVYPSEGIYRLHLNPDGTLLPLDVIELTNPSWIVFSRDHKYAYTTNESENGEVTALKVTAEGKLKVINAVSSQGEHPTHATLTPDGKYLLAANYSATKKNAGFILFPIEAQGKLGEAIQHVPFEKGSGVVAGRQDSGHAHSVNITPDGKRLFVADLGADTVHAYRYQADSKTPFVADTAADVHFPAGSGPRHMTFSPDGKFAYIVTEMGAQIHVYRIGEQGLTEVQTAHLTGSQSEEDKSGAGILFSPDGKFLYAGNRRNRNEIVAFPVDKKTGKLGEGKAYLAGGIEPRAFAFDKSGQYMLVANVYSNNVVELYRDAEDGSLKYTGISVQIGSPTDVKFLP</sequence>
<feature type="signal peptide" evidence="3">
    <location>
        <begin position="1"/>
        <end position="29"/>
    </location>
</feature>
<dbReference type="eggNOG" id="COG2706">
    <property type="taxonomic scope" value="Bacteria"/>
</dbReference>
<gene>
    <name evidence="4" type="ORF">GTPT_0007</name>
</gene>
<feature type="chain" id="PRO_5001793619" evidence="3">
    <location>
        <begin position="30"/>
        <end position="405"/>
    </location>
</feature>
<comment type="similarity">
    <text evidence="1">Belongs to the cycloisomerase 2 family.</text>
</comment>
<dbReference type="EMBL" id="JMPR01000001">
    <property type="protein sequence ID" value="KFD22746.1"/>
    <property type="molecule type" value="Genomic_DNA"/>
</dbReference>
<dbReference type="AlphaFoldDB" id="A0A085JQK0"/>
<dbReference type="InterPro" id="IPR050282">
    <property type="entry name" value="Cycloisomerase_2"/>
</dbReference>
<keyword evidence="2" id="KW-0119">Carbohydrate metabolism</keyword>
<accession>A0A085JQK0</accession>
<evidence type="ECO:0000313" key="4">
    <source>
        <dbReference type="EMBL" id="KFD22746.1"/>
    </source>
</evidence>
<keyword evidence="5" id="KW-1185">Reference proteome</keyword>
<organism evidence="4 5">
    <name type="scientific">Tatumella ptyseos ATCC 33301</name>
    <dbReference type="NCBI Taxonomy" id="1005995"/>
    <lineage>
        <taxon>Bacteria</taxon>
        <taxon>Pseudomonadati</taxon>
        <taxon>Pseudomonadota</taxon>
        <taxon>Gammaproteobacteria</taxon>
        <taxon>Enterobacterales</taxon>
        <taxon>Erwiniaceae</taxon>
        <taxon>Tatumella</taxon>
    </lineage>
</organism>
<evidence type="ECO:0000256" key="2">
    <source>
        <dbReference type="ARBA" id="ARBA00022526"/>
    </source>
</evidence>
<proteinExistence type="inferred from homology"/>
<protein>
    <submittedName>
        <fullName evidence="4">3-carboxymuconate cyclase</fullName>
    </submittedName>
</protein>
<dbReference type="Proteomes" id="UP000028602">
    <property type="component" value="Unassembled WGS sequence"/>
</dbReference>
<evidence type="ECO:0000313" key="5">
    <source>
        <dbReference type="Proteomes" id="UP000028602"/>
    </source>
</evidence>
<reference evidence="4 5" key="1">
    <citation type="submission" date="2014-05" db="EMBL/GenBank/DDBJ databases">
        <title>ATOL: Assembling a taxonomically balanced genome-scale reconstruction of the evolutionary history of the Enterobacteriaceae.</title>
        <authorList>
            <person name="Plunkett G.III."/>
            <person name="Neeno-Eckwall E.C."/>
            <person name="Glasner J.D."/>
            <person name="Perna N.T."/>
        </authorList>
    </citation>
    <scope>NUCLEOTIDE SEQUENCE [LARGE SCALE GENOMIC DNA]</scope>
    <source>
        <strain evidence="4 5">ATCC 33301</strain>
    </source>
</reference>
<comment type="caution">
    <text evidence="4">The sequence shown here is derived from an EMBL/GenBank/DDBJ whole genome shotgun (WGS) entry which is preliminary data.</text>
</comment>
<dbReference type="InterPro" id="IPR015943">
    <property type="entry name" value="WD40/YVTN_repeat-like_dom_sf"/>
</dbReference>
<evidence type="ECO:0000256" key="3">
    <source>
        <dbReference type="SAM" id="SignalP"/>
    </source>
</evidence>